<protein>
    <recommendedName>
        <fullName evidence="2">Ig-like domain-containing protein</fullName>
    </recommendedName>
</protein>
<accession>A0A2U8E3X2</accession>
<dbReference type="PANTHER" id="PTHR31683:SF18">
    <property type="entry name" value="PECTATE LYASE 21-RELATED"/>
    <property type="match status" value="1"/>
</dbReference>
<organism evidence="3 4">
    <name type="scientific">Ereboglobus luteus</name>
    <dbReference type="NCBI Taxonomy" id="1796921"/>
    <lineage>
        <taxon>Bacteria</taxon>
        <taxon>Pseudomonadati</taxon>
        <taxon>Verrucomicrobiota</taxon>
        <taxon>Opitutia</taxon>
        <taxon>Opitutales</taxon>
        <taxon>Opitutaceae</taxon>
        <taxon>Ereboglobus</taxon>
    </lineage>
</organism>
<dbReference type="SUPFAM" id="SSF51126">
    <property type="entry name" value="Pectin lyase-like"/>
    <property type="match status" value="1"/>
</dbReference>
<dbReference type="InterPro" id="IPR003599">
    <property type="entry name" value="Ig_sub"/>
</dbReference>
<dbReference type="Pfam" id="PF00544">
    <property type="entry name" value="Pectate_lyase_4"/>
    <property type="match status" value="1"/>
</dbReference>
<name>A0A2U8E3X2_9BACT</name>
<keyword evidence="4" id="KW-1185">Reference proteome</keyword>
<dbReference type="InterPro" id="IPR007110">
    <property type="entry name" value="Ig-like_dom"/>
</dbReference>
<dbReference type="Gene3D" id="2.60.40.10">
    <property type="entry name" value="Immunoglobulins"/>
    <property type="match status" value="1"/>
</dbReference>
<evidence type="ECO:0000313" key="4">
    <source>
        <dbReference type="Proteomes" id="UP000244896"/>
    </source>
</evidence>
<dbReference type="KEGG" id="elut:CKA38_09855"/>
<dbReference type="PANTHER" id="PTHR31683">
    <property type="entry name" value="PECTATE LYASE 18-RELATED"/>
    <property type="match status" value="1"/>
</dbReference>
<evidence type="ECO:0000313" key="3">
    <source>
        <dbReference type="EMBL" id="AWI09506.1"/>
    </source>
</evidence>
<dbReference type="InterPro" id="IPR002022">
    <property type="entry name" value="Pec_lyase"/>
</dbReference>
<proteinExistence type="predicted"/>
<dbReference type="RefSeq" id="WP_108825315.1">
    <property type="nucleotide sequence ID" value="NZ_CP023004.1"/>
</dbReference>
<evidence type="ECO:0000259" key="2">
    <source>
        <dbReference type="PROSITE" id="PS50835"/>
    </source>
</evidence>
<dbReference type="GO" id="GO:0030570">
    <property type="term" value="F:pectate lyase activity"/>
    <property type="evidence" value="ECO:0007669"/>
    <property type="project" value="InterPro"/>
</dbReference>
<dbReference type="InterPro" id="IPR045032">
    <property type="entry name" value="PEL"/>
</dbReference>
<dbReference type="SMART" id="SM00409">
    <property type="entry name" value="IG"/>
    <property type="match status" value="1"/>
</dbReference>
<dbReference type="Gene3D" id="2.160.20.10">
    <property type="entry name" value="Single-stranded right-handed beta-helix, Pectin lyase-like"/>
    <property type="match status" value="1"/>
</dbReference>
<dbReference type="OrthoDB" id="194339at2"/>
<dbReference type="PROSITE" id="PS50835">
    <property type="entry name" value="IG_LIKE"/>
    <property type="match status" value="1"/>
</dbReference>
<dbReference type="InterPro" id="IPR036179">
    <property type="entry name" value="Ig-like_dom_sf"/>
</dbReference>
<reference evidence="3 4" key="1">
    <citation type="journal article" date="2018" name="Syst. Appl. Microbiol.">
        <title>Ereboglobus luteus gen. nov. sp. nov. from cockroach guts, and new insights into the oxygen relationship of the genera Opitutus and Didymococcus (Verrucomicrobia: Opitutaceae).</title>
        <authorList>
            <person name="Tegtmeier D."/>
            <person name="Belitz A."/>
            <person name="Radek R."/>
            <person name="Heimerl T."/>
            <person name="Brune A."/>
        </authorList>
    </citation>
    <scope>NUCLEOTIDE SEQUENCE [LARGE SCALE GENOMIC DNA]</scope>
    <source>
        <strain evidence="3 4">Ho45</strain>
    </source>
</reference>
<sequence>MTAIRDANAGAPAVRVIEITADLNLGWLEVSAETRALAANPLRPQAVAPKLHPVLKATGVSILDIKPRNGGLTIFSANGATVRHVTFNIKSTSNIIIRNLRFDELWEWDEETRGNYDANDWDFITLGNGGPVSDVWIDHCTFTKSYDGIIDMKSDVRNVTISWCRYTGDDGATNPGSFVRRQIEALEASRAENGFYDFLRTNGFAAGDIATIVQGQKKGSLLGAREFDPSNAVITATFHHLLMENLWDRATPRLRGGNAHCYNLYVDDTRALAAKRLRDVRAAAMPAAARDVLNKTYHFSPPLNGCISTEGGAILLEKSVYIDCLRPLRNNQSGAASAASKPHYTGRILALDTIYQLRKPDGSIATTRGNSTDPGSPLGPFQAPVIPFAWNLPGGALPYSYTTDDPTELSAILTAGAGAGVVEWSKENWLKTTYATAPADRPPTIIVQPMAQTAARGGTVIFTVAASGSPVLAYQWCKGGVPLAGKNTSTLALENIDTSHAGNYHVIVSNDLDTIDSNAVALTVLPTGKTQVIAVSGQ</sequence>
<dbReference type="InterPro" id="IPR012334">
    <property type="entry name" value="Pectin_lyas_fold"/>
</dbReference>
<dbReference type="AlphaFoldDB" id="A0A2U8E3X2"/>
<dbReference type="Proteomes" id="UP000244896">
    <property type="component" value="Chromosome"/>
</dbReference>
<dbReference type="InterPro" id="IPR013783">
    <property type="entry name" value="Ig-like_fold"/>
</dbReference>
<feature type="domain" description="Ig-like" evidence="2">
    <location>
        <begin position="443"/>
        <end position="523"/>
    </location>
</feature>
<keyword evidence="1" id="KW-0456">Lyase</keyword>
<dbReference type="Pfam" id="PF13927">
    <property type="entry name" value="Ig_3"/>
    <property type="match status" value="1"/>
</dbReference>
<evidence type="ECO:0000256" key="1">
    <source>
        <dbReference type="ARBA" id="ARBA00023239"/>
    </source>
</evidence>
<dbReference type="EMBL" id="CP023004">
    <property type="protein sequence ID" value="AWI09506.1"/>
    <property type="molecule type" value="Genomic_DNA"/>
</dbReference>
<gene>
    <name evidence="3" type="ORF">CKA38_09855</name>
</gene>
<dbReference type="InterPro" id="IPR011050">
    <property type="entry name" value="Pectin_lyase_fold/virulence"/>
</dbReference>
<dbReference type="SUPFAM" id="SSF48726">
    <property type="entry name" value="Immunoglobulin"/>
    <property type="match status" value="1"/>
</dbReference>